<accession>A0A7Z0AWE8</accession>
<reference evidence="1 2" key="1">
    <citation type="submission" date="2020-07" db="EMBL/GenBank/DDBJ databases">
        <title>Exploring microbial biodiversity for novel pathways involved in the catabolism of aromatic compounds derived from lignin.</title>
        <authorList>
            <person name="Elkins J."/>
        </authorList>
    </citation>
    <scope>NUCLEOTIDE SEQUENCE [LARGE SCALE GENOMIC DNA]</scope>
    <source>
        <strain evidence="1 2">VanB</strain>
    </source>
</reference>
<dbReference type="EMBL" id="JACCAT010000001">
    <property type="protein sequence ID" value="NYH11167.1"/>
    <property type="molecule type" value="Genomic_DNA"/>
</dbReference>
<dbReference type="Proteomes" id="UP000553035">
    <property type="component" value="Unassembled WGS sequence"/>
</dbReference>
<sequence>MRAALIGAVLTGYTTKISGDVVKLKTVQLAPVGREKARLIRPGFLFVQR</sequence>
<evidence type="ECO:0000313" key="1">
    <source>
        <dbReference type="EMBL" id="NYH11167.1"/>
    </source>
</evidence>
<gene>
    <name evidence="1" type="ORF">GGI52_004210</name>
</gene>
<comment type="caution">
    <text evidence="1">The sequence shown here is derived from an EMBL/GenBank/DDBJ whole genome shotgun (WGS) entry which is preliminary data.</text>
</comment>
<evidence type="ECO:0000313" key="2">
    <source>
        <dbReference type="Proteomes" id="UP000553035"/>
    </source>
</evidence>
<proteinExistence type="predicted"/>
<organism evidence="1 2">
    <name type="scientific">Pseudomonas moraviensis</name>
    <dbReference type="NCBI Taxonomy" id="321662"/>
    <lineage>
        <taxon>Bacteria</taxon>
        <taxon>Pseudomonadati</taxon>
        <taxon>Pseudomonadota</taxon>
        <taxon>Gammaproteobacteria</taxon>
        <taxon>Pseudomonadales</taxon>
        <taxon>Pseudomonadaceae</taxon>
        <taxon>Pseudomonas</taxon>
    </lineage>
</organism>
<dbReference type="AlphaFoldDB" id="A0A7Z0AWE8"/>
<name>A0A7Z0AWE8_9PSED</name>
<dbReference type="RefSeq" id="WP_179692026.1">
    <property type="nucleotide sequence ID" value="NZ_JACCAT010000001.1"/>
</dbReference>
<protein>
    <submittedName>
        <fullName evidence="1">Uncharacterized protein</fullName>
    </submittedName>
</protein>